<evidence type="ECO:0000259" key="1">
    <source>
        <dbReference type="PROSITE" id="PS51819"/>
    </source>
</evidence>
<evidence type="ECO:0000313" key="2">
    <source>
        <dbReference type="EMBL" id="MCS3677459.1"/>
    </source>
</evidence>
<dbReference type="CDD" id="cd08347">
    <property type="entry name" value="PcpA_C_like"/>
    <property type="match status" value="1"/>
</dbReference>
<evidence type="ECO:0000313" key="3">
    <source>
        <dbReference type="Proteomes" id="UP001155027"/>
    </source>
</evidence>
<dbReference type="Gene3D" id="3.10.180.10">
    <property type="entry name" value="2,3-Dihydroxybiphenyl 1,2-Dioxygenase, domain 1"/>
    <property type="match status" value="2"/>
</dbReference>
<feature type="domain" description="VOC" evidence="1">
    <location>
        <begin position="8"/>
        <end position="132"/>
    </location>
</feature>
<proteinExistence type="predicted"/>
<dbReference type="PROSITE" id="PS51819">
    <property type="entry name" value="VOC"/>
    <property type="match status" value="2"/>
</dbReference>
<organism evidence="2 3">
    <name type="scientific">Salinibacter ruber</name>
    <dbReference type="NCBI Taxonomy" id="146919"/>
    <lineage>
        <taxon>Bacteria</taxon>
        <taxon>Pseudomonadati</taxon>
        <taxon>Rhodothermota</taxon>
        <taxon>Rhodothermia</taxon>
        <taxon>Rhodothermales</taxon>
        <taxon>Salinibacteraceae</taxon>
        <taxon>Salinibacter</taxon>
    </lineage>
</organism>
<dbReference type="RefSeq" id="WP_259079922.1">
    <property type="nucleotide sequence ID" value="NZ_JANUAU010000003.1"/>
</dbReference>
<sequence length="316" mass="34118">MPDASLPGVHHITALSGDAQENLDFYAGVLGLRRVKTTVNFDDPTTHHLYYGDASGHPGTTLTFFPWPQATSGRGGAGMVRTVTFAVPEDALSGWRDHLNAHGIEPELKTRFGEPRLHFSGPSGLPLALVATDAAGDAAPWTNGPVPAGLAIRGLHAPVLPVFADDRTPELFTDVFGWTRAGTDGDLVRLQGPGPGVGTAVDLLVRDRHPSGRMGRGTVHHIAFRAPDDAAQRAWQSRLREHGLQVTDVKDRHYFRSVYFRDPDRTSGLLFEIATDGPGFCVDEDEAELGQSLVLPEHLEPRRADLESALPTLTAP</sequence>
<comment type="caution">
    <text evidence="2">The sequence shown here is derived from an EMBL/GenBank/DDBJ whole genome shotgun (WGS) entry which is preliminary data.</text>
</comment>
<accession>A0A9X2TDX2</accession>
<dbReference type="InterPro" id="IPR029068">
    <property type="entry name" value="Glyas_Bleomycin-R_OHBP_Dase"/>
</dbReference>
<dbReference type="InterPro" id="IPR052537">
    <property type="entry name" value="Extradiol_RC_dioxygenase"/>
</dbReference>
<dbReference type="SUPFAM" id="SSF54593">
    <property type="entry name" value="Glyoxalase/Bleomycin resistance protein/Dihydroxybiphenyl dioxygenase"/>
    <property type="match status" value="1"/>
</dbReference>
<dbReference type="InterPro" id="IPR037523">
    <property type="entry name" value="VOC_core"/>
</dbReference>
<dbReference type="PANTHER" id="PTHR36110:SF2">
    <property type="entry name" value="RING-CLEAVING DIOXYGENASE MHQE-RELATED"/>
    <property type="match status" value="1"/>
</dbReference>
<dbReference type="Proteomes" id="UP001155027">
    <property type="component" value="Unassembled WGS sequence"/>
</dbReference>
<name>A0A9X2TDX2_9BACT</name>
<dbReference type="AlphaFoldDB" id="A0A9X2TDX2"/>
<gene>
    <name evidence="2" type="ORF">GGP71_001375</name>
</gene>
<dbReference type="InterPro" id="IPR004360">
    <property type="entry name" value="Glyas_Fos-R_dOase_dom"/>
</dbReference>
<reference evidence="2" key="1">
    <citation type="submission" date="2022-08" db="EMBL/GenBank/DDBJ databases">
        <title>Genomic Encyclopedia of Type Strains, Phase V (KMG-V): Genome sequencing to study the core and pangenomes of soil and plant-associated prokaryotes.</title>
        <authorList>
            <person name="Whitman W."/>
        </authorList>
    </citation>
    <scope>NUCLEOTIDE SEQUENCE</scope>
    <source>
        <strain evidence="2">0</strain>
    </source>
</reference>
<feature type="domain" description="VOC" evidence="1">
    <location>
        <begin position="154"/>
        <end position="273"/>
    </location>
</feature>
<dbReference type="PANTHER" id="PTHR36110">
    <property type="entry name" value="RING-CLEAVING DIOXYGENASE MHQE-RELATED"/>
    <property type="match status" value="1"/>
</dbReference>
<dbReference type="EMBL" id="JANUAU010000003">
    <property type="protein sequence ID" value="MCS3677459.1"/>
    <property type="molecule type" value="Genomic_DNA"/>
</dbReference>
<protein>
    <submittedName>
        <fullName evidence="2">Glyoxalase family protein</fullName>
    </submittedName>
</protein>
<dbReference type="Pfam" id="PF00903">
    <property type="entry name" value="Glyoxalase"/>
    <property type="match status" value="2"/>
</dbReference>